<sequence>MGSISNGQCLAHTSGIYYGEICFSSINETDNTAEGNTACYLDEPNISCTVKYCNFMKNIATSRFALITESRQNFETFSIALVNNTHGPSDRGLISCYAAYSYIFRECIIKNNKCYNFFYGDSQTVIQLIKCVISNVAYSQYKAGNLQSLSTDKTKSLSIPFALYESSMCFSKENYKLKECTNIPNMVPIGRMGAKLLIGFWQS</sequence>
<organism evidence="1 2">
    <name type="scientific">Trichomonas vaginalis (strain ATCC PRA-98 / G3)</name>
    <dbReference type="NCBI Taxonomy" id="412133"/>
    <lineage>
        <taxon>Eukaryota</taxon>
        <taxon>Metamonada</taxon>
        <taxon>Parabasalia</taxon>
        <taxon>Trichomonadida</taxon>
        <taxon>Trichomonadidae</taxon>
        <taxon>Trichomonas</taxon>
    </lineage>
</organism>
<accession>A2FJT1</accession>
<dbReference type="Proteomes" id="UP000001542">
    <property type="component" value="Unassembled WGS sequence"/>
</dbReference>
<evidence type="ECO:0000313" key="1">
    <source>
        <dbReference type="EMBL" id="EAX94822.1"/>
    </source>
</evidence>
<dbReference type="RefSeq" id="XP_001307752.1">
    <property type="nucleotide sequence ID" value="XM_001307751.1"/>
</dbReference>
<keyword evidence="2" id="KW-1185">Reference proteome</keyword>
<proteinExistence type="predicted"/>
<dbReference type="AlphaFoldDB" id="A2FJT1"/>
<reference evidence="1" key="1">
    <citation type="submission" date="2006-10" db="EMBL/GenBank/DDBJ databases">
        <authorList>
            <person name="Amadeo P."/>
            <person name="Zhao Q."/>
            <person name="Wortman J."/>
            <person name="Fraser-Liggett C."/>
            <person name="Carlton J."/>
        </authorList>
    </citation>
    <scope>NUCLEOTIDE SEQUENCE</scope>
    <source>
        <strain evidence="1">G3</strain>
    </source>
</reference>
<name>A2FJT1_TRIV3</name>
<gene>
    <name evidence="1" type="ORF">TVAG_355580</name>
</gene>
<protein>
    <submittedName>
        <fullName evidence="1">Uncharacterized protein</fullName>
    </submittedName>
</protein>
<dbReference type="VEuPathDB" id="TrichDB:TVAGG3_0364270"/>
<evidence type="ECO:0000313" key="2">
    <source>
        <dbReference type="Proteomes" id="UP000001542"/>
    </source>
</evidence>
<dbReference type="InParanoid" id="A2FJT1"/>
<dbReference type="VEuPathDB" id="TrichDB:TVAG_355580"/>
<reference evidence="1" key="2">
    <citation type="journal article" date="2007" name="Science">
        <title>Draft genome sequence of the sexually transmitted pathogen Trichomonas vaginalis.</title>
        <authorList>
            <person name="Carlton J.M."/>
            <person name="Hirt R.P."/>
            <person name="Silva J.C."/>
            <person name="Delcher A.L."/>
            <person name="Schatz M."/>
            <person name="Zhao Q."/>
            <person name="Wortman J.R."/>
            <person name="Bidwell S.L."/>
            <person name="Alsmark U.C.M."/>
            <person name="Besteiro S."/>
            <person name="Sicheritz-Ponten T."/>
            <person name="Noel C.J."/>
            <person name="Dacks J.B."/>
            <person name="Foster P.G."/>
            <person name="Simillion C."/>
            <person name="Van de Peer Y."/>
            <person name="Miranda-Saavedra D."/>
            <person name="Barton G.J."/>
            <person name="Westrop G.D."/>
            <person name="Mueller S."/>
            <person name="Dessi D."/>
            <person name="Fiori P.L."/>
            <person name="Ren Q."/>
            <person name="Paulsen I."/>
            <person name="Zhang H."/>
            <person name="Bastida-Corcuera F.D."/>
            <person name="Simoes-Barbosa A."/>
            <person name="Brown M.T."/>
            <person name="Hayes R.D."/>
            <person name="Mukherjee M."/>
            <person name="Okumura C.Y."/>
            <person name="Schneider R."/>
            <person name="Smith A.J."/>
            <person name="Vanacova S."/>
            <person name="Villalvazo M."/>
            <person name="Haas B.J."/>
            <person name="Pertea M."/>
            <person name="Feldblyum T.V."/>
            <person name="Utterback T.R."/>
            <person name="Shu C.L."/>
            <person name="Osoegawa K."/>
            <person name="de Jong P.J."/>
            <person name="Hrdy I."/>
            <person name="Horvathova L."/>
            <person name="Zubacova Z."/>
            <person name="Dolezal P."/>
            <person name="Malik S.B."/>
            <person name="Logsdon J.M. Jr."/>
            <person name="Henze K."/>
            <person name="Gupta A."/>
            <person name="Wang C.C."/>
            <person name="Dunne R.L."/>
            <person name="Upcroft J.A."/>
            <person name="Upcroft P."/>
            <person name="White O."/>
            <person name="Salzberg S.L."/>
            <person name="Tang P."/>
            <person name="Chiu C.-H."/>
            <person name="Lee Y.-S."/>
            <person name="Embley T.M."/>
            <person name="Coombs G.H."/>
            <person name="Mottram J.C."/>
            <person name="Tachezy J."/>
            <person name="Fraser-Liggett C.M."/>
            <person name="Johnson P.J."/>
        </authorList>
    </citation>
    <scope>NUCLEOTIDE SEQUENCE [LARGE SCALE GENOMIC DNA]</scope>
    <source>
        <strain evidence="1">G3</strain>
    </source>
</reference>
<dbReference type="KEGG" id="tva:4752565"/>
<dbReference type="EMBL" id="DS113835">
    <property type="protein sequence ID" value="EAX94822.1"/>
    <property type="molecule type" value="Genomic_DNA"/>
</dbReference>